<dbReference type="Proteomes" id="UP000607653">
    <property type="component" value="Unassembled WGS sequence"/>
</dbReference>
<keyword evidence="2" id="KW-1185">Reference proteome</keyword>
<name>A0A823A0P3_NELNU</name>
<evidence type="ECO:0000313" key="1">
    <source>
        <dbReference type="EMBL" id="DAD49135.1"/>
    </source>
</evidence>
<gene>
    <name evidence="1" type="ORF">HUJ06_019072</name>
</gene>
<sequence length="47" mass="5499">MVEWNARSAERVKRRDLRELNAESRTDCFAPREIRELCTSVLSFLSG</sequence>
<dbReference type="EMBL" id="DUZY01000008">
    <property type="protein sequence ID" value="DAD49135.1"/>
    <property type="molecule type" value="Genomic_DNA"/>
</dbReference>
<evidence type="ECO:0000313" key="2">
    <source>
        <dbReference type="Proteomes" id="UP000607653"/>
    </source>
</evidence>
<comment type="caution">
    <text evidence="1">The sequence shown here is derived from an EMBL/GenBank/DDBJ whole genome shotgun (WGS) entry which is preliminary data.</text>
</comment>
<proteinExistence type="predicted"/>
<organism evidence="1 2">
    <name type="scientific">Nelumbo nucifera</name>
    <name type="common">Sacred lotus</name>
    <dbReference type="NCBI Taxonomy" id="4432"/>
    <lineage>
        <taxon>Eukaryota</taxon>
        <taxon>Viridiplantae</taxon>
        <taxon>Streptophyta</taxon>
        <taxon>Embryophyta</taxon>
        <taxon>Tracheophyta</taxon>
        <taxon>Spermatophyta</taxon>
        <taxon>Magnoliopsida</taxon>
        <taxon>Proteales</taxon>
        <taxon>Nelumbonaceae</taxon>
        <taxon>Nelumbo</taxon>
    </lineage>
</organism>
<reference evidence="1 2" key="1">
    <citation type="journal article" date="2020" name="Mol. Biol. Evol.">
        <title>Distinct Expression and Methylation Patterns for Genes with Different Fates following a Single Whole-Genome Duplication in Flowering Plants.</title>
        <authorList>
            <person name="Shi T."/>
            <person name="Rahmani R.S."/>
            <person name="Gugger P.F."/>
            <person name="Wang M."/>
            <person name="Li H."/>
            <person name="Zhang Y."/>
            <person name="Li Z."/>
            <person name="Wang Q."/>
            <person name="Van de Peer Y."/>
            <person name="Marchal K."/>
            <person name="Chen J."/>
        </authorList>
    </citation>
    <scope>NUCLEOTIDE SEQUENCE [LARGE SCALE GENOMIC DNA]</scope>
    <source>
        <tissue evidence="1">Leaf</tissue>
    </source>
</reference>
<accession>A0A823A0P3</accession>
<dbReference type="AlphaFoldDB" id="A0A823A0P3"/>
<protein>
    <submittedName>
        <fullName evidence="1">Uncharacterized protein</fullName>
    </submittedName>
</protein>